<reference evidence="2" key="1">
    <citation type="submission" date="2020-08" db="EMBL/GenBank/DDBJ databases">
        <title>Multicomponent nature underlies the extraordinary mechanical properties of spider dragline silk.</title>
        <authorList>
            <person name="Kono N."/>
            <person name="Nakamura H."/>
            <person name="Mori M."/>
            <person name="Yoshida Y."/>
            <person name="Ohtoshi R."/>
            <person name="Malay A.D."/>
            <person name="Moran D.A.P."/>
            <person name="Tomita M."/>
            <person name="Numata K."/>
            <person name="Arakawa K."/>
        </authorList>
    </citation>
    <scope>NUCLEOTIDE SEQUENCE</scope>
</reference>
<evidence type="ECO:0000313" key="3">
    <source>
        <dbReference type="Proteomes" id="UP000887013"/>
    </source>
</evidence>
<evidence type="ECO:0000313" key="2">
    <source>
        <dbReference type="EMBL" id="GFT28604.1"/>
    </source>
</evidence>
<sequence length="224" mass="24535">MNKKSGGGVPSSGTGNLENQDGSHKSTNQCGNISGTISVSYNGLKDIKFNIINCPKASFEIVQESEDGSIKSVCSMKTEMQIIAEKAGNESTANQQLERFTKDISTQTDETVKVNNSSPVVNTSLKPANISHSLIFPELNSITHEPVSFKTDWDIQDVYVRAVPYDCKNKESPATYEKKSKKVTLKSLFQQLVNQIINDFDPKPKSCKSSNPASHTKKSSIFHG</sequence>
<organism evidence="2 3">
    <name type="scientific">Nephila pilipes</name>
    <name type="common">Giant wood spider</name>
    <name type="synonym">Nephila maculata</name>
    <dbReference type="NCBI Taxonomy" id="299642"/>
    <lineage>
        <taxon>Eukaryota</taxon>
        <taxon>Metazoa</taxon>
        <taxon>Ecdysozoa</taxon>
        <taxon>Arthropoda</taxon>
        <taxon>Chelicerata</taxon>
        <taxon>Arachnida</taxon>
        <taxon>Araneae</taxon>
        <taxon>Araneomorphae</taxon>
        <taxon>Entelegynae</taxon>
        <taxon>Araneoidea</taxon>
        <taxon>Nephilidae</taxon>
        <taxon>Nephila</taxon>
    </lineage>
</organism>
<feature type="region of interest" description="Disordered" evidence="1">
    <location>
        <begin position="203"/>
        <end position="224"/>
    </location>
</feature>
<feature type="compositionally biased region" description="Polar residues" evidence="1">
    <location>
        <begin position="11"/>
        <end position="29"/>
    </location>
</feature>
<name>A0A8X6NQ42_NEPPI</name>
<accession>A0A8X6NQ42</accession>
<protein>
    <submittedName>
        <fullName evidence="2">Uncharacterized protein</fullName>
    </submittedName>
</protein>
<comment type="caution">
    <text evidence="2">The sequence shown here is derived from an EMBL/GenBank/DDBJ whole genome shotgun (WGS) entry which is preliminary data.</text>
</comment>
<feature type="compositionally biased region" description="Basic residues" evidence="1">
    <location>
        <begin position="215"/>
        <end position="224"/>
    </location>
</feature>
<feature type="compositionally biased region" description="Gly residues" evidence="1">
    <location>
        <begin position="1"/>
        <end position="10"/>
    </location>
</feature>
<dbReference type="EMBL" id="BMAW01107287">
    <property type="protein sequence ID" value="GFT28604.1"/>
    <property type="molecule type" value="Genomic_DNA"/>
</dbReference>
<dbReference type="Proteomes" id="UP000887013">
    <property type="component" value="Unassembled WGS sequence"/>
</dbReference>
<proteinExistence type="predicted"/>
<dbReference type="AlphaFoldDB" id="A0A8X6NQ42"/>
<gene>
    <name evidence="2" type="ORF">NPIL_177411</name>
</gene>
<keyword evidence="3" id="KW-1185">Reference proteome</keyword>
<dbReference type="OrthoDB" id="6284217at2759"/>
<evidence type="ECO:0000256" key="1">
    <source>
        <dbReference type="SAM" id="MobiDB-lite"/>
    </source>
</evidence>
<feature type="region of interest" description="Disordered" evidence="1">
    <location>
        <begin position="1"/>
        <end position="29"/>
    </location>
</feature>